<keyword evidence="1" id="KW-0472">Membrane</keyword>
<dbReference type="PROSITE" id="PS50883">
    <property type="entry name" value="EAL"/>
    <property type="match status" value="1"/>
</dbReference>
<dbReference type="SMART" id="SM00267">
    <property type="entry name" value="GGDEF"/>
    <property type="match status" value="1"/>
</dbReference>
<organism evidence="4 5">
    <name type="scientific">Blastococcus mobilis</name>
    <dbReference type="NCBI Taxonomy" id="1938746"/>
    <lineage>
        <taxon>Bacteria</taxon>
        <taxon>Bacillati</taxon>
        <taxon>Actinomycetota</taxon>
        <taxon>Actinomycetes</taxon>
        <taxon>Geodermatophilales</taxon>
        <taxon>Geodermatophilaceae</taxon>
        <taxon>Blastococcus</taxon>
    </lineage>
</organism>
<dbReference type="Gene3D" id="3.30.70.270">
    <property type="match status" value="1"/>
</dbReference>
<name>A0A238VQU6_9ACTN</name>
<dbReference type="PANTHER" id="PTHR44757:SF2">
    <property type="entry name" value="BIOFILM ARCHITECTURE MAINTENANCE PROTEIN MBAA"/>
    <property type="match status" value="1"/>
</dbReference>
<sequence length="684" mass="74445">MSLLRRLRGTSLLIRFGATSLVLTFLVGAVLSSVLSSAIEDRARQQAEDAALMAVRLGLQPHFTPADLADGFRPYRLADVEEAVDDAAEQFGTAGHELAAFDPIELKIFDRDRTILYHSENPELVGQTSQSGELGTALDGHVVSSFTHSADDSVDSDDGAHQLLEVYVPLQYAGATRPEGVIELYLPYAPVAVAVREDVRTMTVALVASLTVFYVVVFRLIASASRKLRRQRAALQASAERDRHQATHDALTGLPNWELLRDRLEQALAAASRSAGEVAMLLIDLDRFKEINDTLGHTHGDKLLRQVGPRLRSVLREGDTVARLGGDEFAVLLPSVEGIAEAEAVAARLREALHRPFDVDGVALDIEASIGIVVSPWHGTDTEALLRHADIAMYAAKEVKAGAVVFQPEQHVTAPARLTVLGDLRRALDGTDELFLHYQPKYTLDGERIEGAEALLRWQHPTEGLIPPGDFIPAAEGTGIILRLTERVLDMALVQMRAWIDAGHPVPVAVNLSTRCLLDAGLPDLVQRLLAERRVPAELLRLEVTESAVMGDSARCMEVLQRLHVLGVRLSIDDFGTGYSSMSHLRRLPVDELKIDRSFVMGMTTTQHDAVLVRTAIDLGHNLGLTVVAEGVEGTEHVTALRALGCDIAQGYHYARPMGGERMSELLDRVGTIHDPRGSAATAS</sequence>
<proteinExistence type="predicted"/>
<dbReference type="InterPro" id="IPR029787">
    <property type="entry name" value="Nucleotide_cyclase"/>
</dbReference>
<dbReference type="InterPro" id="IPR052155">
    <property type="entry name" value="Biofilm_reg_signaling"/>
</dbReference>
<keyword evidence="5" id="KW-1185">Reference proteome</keyword>
<dbReference type="SUPFAM" id="SSF55073">
    <property type="entry name" value="Nucleotide cyclase"/>
    <property type="match status" value="1"/>
</dbReference>
<dbReference type="InterPro" id="IPR035919">
    <property type="entry name" value="EAL_sf"/>
</dbReference>
<feature type="transmembrane region" description="Helical" evidence="1">
    <location>
        <begin position="202"/>
        <end position="222"/>
    </location>
</feature>
<dbReference type="InterPro" id="IPR000160">
    <property type="entry name" value="GGDEF_dom"/>
</dbReference>
<dbReference type="Proteomes" id="UP000198403">
    <property type="component" value="Unassembled WGS sequence"/>
</dbReference>
<dbReference type="NCBIfam" id="TIGR00254">
    <property type="entry name" value="GGDEF"/>
    <property type="match status" value="1"/>
</dbReference>
<feature type="domain" description="EAL" evidence="2">
    <location>
        <begin position="417"/>
        <end position="671"/>
    </location>
</feature>
<accession>A0A238VQU6</accession>
<dbReference type="Pfam" id="PF00563">
    <property type="entry name" value="EAL"/>
    <property type="match status" value="1"/>
</dbReference>
<keyword evidence="1" id="KW-1133">Transmembrane helix</keyword>
<dbReference type="PROSITE" id="PS50887">
    <property type="entry name" value="GGDEF"/>
    <property type="match status" value="1"/>
</dbReference>
<dbReference type="InterPro" id="IPR001633">
    <property type="entry name" value="EAL_dom"/>
</dbReference>
<dbReference type="OrthoDB" id="23692at2"/>
<dbReference type="EMBL" id="FZNO01000004">
    <property type="protein sequence ID" value="SNR36524.1"/>
    <property type="molecule type" value="Genomic_DNA"/>
</dbReference>
<dbReference type="SMART" id="SM00052">
    <property type="entry name" value="EAL"/>
    <property type="match status" value="1"/>
</dbReference>
<feature type="transmembrane region" description="Helical" evidence="1">
    <location>
        <begin position="12"/>
        <end position="35"/>
    </location>
</feature>
<dbReference type="Gene3D" id="3.20.20.450">
    <property type="entry name" value="EAL domain"/>
    <property type="match status" value="1"/>
</dbReference>
<evidence type="ECO:0000256" key="1">
    <source>
        <dbReference type="SAM" id="Phobius"/>
    </source>
</evidence>
<dbReference type="PANTHER" id="PTHR44757">
    <property type="entry name" value="DIGUANYLATE CYCLASE DGCP"/>
    <property type="match status" value="1"/>
</dbReference>
<evidence type="ECO:0000313" key="4">
    <source>
        <dbReference type="EMBL" id="SNR36524.1"/>
    </source>
</evidence>
<dbReference type="Pfam" id="PF00990">
    <property type="entry name" value="GGDEF"/>
    <property type="match status" value="1"/>
</dbReference>
<dbReference type="CDD" id="cd01949">
    <property type="entry name" value="GGDEF"/>
    <property type="match status" value="1"/>
</dbReference>
<evidence type="ECO:0000259" key="3">
    <source>
        <dbReference type="PROSITE" id="PS50887"/>
    </source>
</evidence>
<dbReference type="CDD" id="cd01948">
    <property type="entry name" value="EAL"/>
    <property type="match status" value="1"/>
</dbReference>
<evidence type="ECO:0000313" key="5">
    <source>
        <dbReference type="Proteomes" id="UP000198403"/>
    </source>
</evidence>
<evidence type="ECO:0000259" key="2">
    <source>
        <dbReference type="PROSITE" id="PS50883"/>
    </source>
</evidence>
<dbReference type="FunFam" id="3.30.70.270:FF:000001">
    <property type="entry name" value="Diguanylate cyclase domain protein"/>
    <property type="match status" value="1"/>
</dbReference>
<feature type="domain" description="GGDEF" evidence="3">
    <location>
        <begin position="276"/>
        <end position="409"/>
    </location>
</feature>
<keyword evidence="1" id="KW-0812">Transmembrane</keyword>
<reference evidence="4 5" key="1">
    <citation type="submission" date="2017-06" db="EMBL/GenBank/DDBJ databases">
        <authorList>
            <person name="Kim H.J."/>
            <person name="Triplett B.A."/>
        </authorList>
    </citation>
    <scope>NUCLEOTIDE SEQUENCE [LARGE SCALE GENOMIC DNA]</scope>
    <source>
        <strain evidence="4 5">DSM 44272</strain>
    </source>
</reference>
<dbReference type="AlphaFoldDB" id="A0A238VQU6"/>
<gene>
    <name evidence="4" type="ORF">SAMN06272737_104131</name>
</gene>
<dbReference type="InterPro" id="IPR043128">
    <property type="entry name" value="Rev_trsase/Diguanyl_cyclase"/>
</dbReference>
<dbReference type="SUPFAM" id="SSF141868">
    <property type="entry name" value="EAL domain-like"/>
    <property type="match status" value="1"/>
</dbReference>
<protein>
    <submittedName>
        <fullName evidence="4">Diguanylate cyclase (GGDEF) domain-containing protein</fullName>
    </submittedName>
</protein>
<dbReference type="RefSeq" id="WP_089335531.1">
    <property type="nucleotide sequence ID" value="NZ_FZNO01000004.1"/>
</dbReference>